<dbReference type="CDD" id="cd00035">
    <property type="entry name" value="ChtBD1"/>
    <property type="match status" value="1"/>
</dbReference>
<comment type="caution">
    <text evidence="6">The sequence shown here is derived from an EMBL/GenBank/DDBJ whole genome shotgun (WGS) entry which is preliminary data.</text>
</comment>
<sequence>MATMKAATLALKVLVLVLLLLAYAGMITQAQPQCGSQAGGLTCSNKYFCCSQFGYCGLGDVYCGTGCQSGPCF</sequence>
<keyword evidence="4" id="KW-0732">Signal</keyword>
<keyword evidence="2 3" id="KW-1015">Disulfide bond</keyword>
<dbReference type="GO" id="GO:0008061">
    <property type="term" value="F:chitin binding"/>
    <property type="evidence" value="ECO:0007669"/>
    <property type="project" value="UniProtKB-UniRule"/>
</dbReference>
<dbReference type="SMART" id="SM00270">
    <property type="entry name" value="ChtBD1"/>
    <property type="match status" value="1"/>
</dbReference>
<evidence type="ECO:0000259" key="5">
    <source>
        <dbReference type="PROSITE" id="PS50941"/>
    </source>
</evidence>
<dbReference type="InterPro" id="IPR001002">
    <property type="entry name" value="Chitin-bd_1"/>
</dbReference>
<feature type="disulfide bond" evidence="3">
    <location>
        <begin position="49"/>
        <end position="63"/>
    </location>
</feature>
<dbReference type="SUPFAM" id="SSF57016">
    <property type="entry name" value="Plant lectins/antimicrobial peptides"/>
    <property type="match status" value="1"/>
</dbReference>
<organism evidence="6 7">
    <name type="scientific">Panicum virgatum</name>
    <name type="common">Blackwell switchgrass</name>
    <dbReference type="NCBI Taxonomy" id="38727"/>
    <lineage>
        <taxon>Eukaryota</taxon>
        <taxon>Viridiplantae</taxon>
        <taxon>Streptophyta</taxon>
        <taxon>Embryophyta</taxon>
        <taxon>Tracheophyta</taxon>
        <taxon>Spermatophyta</taxon>
        <taxon>Magnoliopsida</taxon>
        <taxon>Liliopsida</taxon>
        <taxon>Poales</taxon>
        <taxon>Poaceae</taxon>
        <taxon>PACMAD clade</taxon>
        <taxon>Panicoideae</taxon>
        <taxon>Panicodae</taxon>
        <taxon>Paniceae</taxon>
        <taxon>Panicinae</taxon>
        <taxon>Panicum</taxon>
        <taxon>Panicum sect. Hiantes</taxon>
    </lineage>
</organism>
<gene>
    <name evidence="6" type="ORF">PVAP13_6NG174100</name>
</gene>
<evidence type="ECO:0000256" key="2">
    <source>
        <dbReference type="ARBA" id="ARBA00023157"/>
    </source>
</evidence>
<protein>
    <recommendedName>
        <fullName evidence="5">Chitin-binding type-1 domain-containing protein</fullName>
    </recommendedName>
</protein>
<dbReference type="Pfam" id="PF00187">
    <property type="entry name" value="Chitin_bind_1"/>
    <property type="match status" value="1"/>
</dbReference>
<feature type="domain" description="Chitin-binding type-1" evidence="5">
    <location>
        <begin position="31"/>
        <end position="73"/>
    </location>
</feature>
<dbReference type="PROSITE" id="PS50941">
    <property type="entry name" value="CHIT_BIND_I_2"/>
    <property type="match status" value="1"/>
</dbReference>
<evidence type="ECO:0000256" key="3">
    <source>
        <dbReference type="PROSITE-ProRule" id="PRU00261"/>
    </source>
</evidence>
<dbReference type="AlphaFoldDB" id="A0A8T0QWQ1"/>
<evidence type="ECO:0000313" key="6">
    <source>
        <dbReference type="EMBL" id="KAG2577586.1"/>
    </source>
</evidence>
<feature type="chain" id="PRO_5035913860" description="Chitin-binding type-1 domain-containing protein" evidence="4">
    <location>
        <begin position="31"/>
        <end position="73"/>
    </location>
</feature>
<dbReference type="EMBL" id="CM029048">
    <property type="protein sequence ID" value="KAG2577586.1"/>
    <property type="molecule type" value="Genomic_DNA"/>
</dbReference>
<feature type="signal peptide" evidence="4">
    <location>
        <begin position="1"/>
        <end position="30"/>
    </location>
</feature>
<evidence type="ECO:0000256" key="4">
    <source>
        <dbReference type="SAM" id="SignalP"/>
    </source>
</evidence>
<keyword evidence="1 3" id="KW-0147">Chitin-binding</keyword>
<keyword evidence="7" id="KW-1185">Reference proteome</keyword>
<reference evidence="6" key="1">
    <citation type="submission" date="2020-05" db="EMBL/GenBank/DDBJ databases">
        <title>WGS assembly of Panicum virgatum.</title>
        <authorList>
            <person name="Lovell J.T."/>
            <person name="Jenkins J."/>
            <person name="Shu S."/>
            <person name="Juenger T.E."/>
            <person name="Schmutz J."/>
        </authorList>
    </citation>
    <scope>NUCLEOTIDE SEQUENCE</scope>
    <source>
        <strain evidence="6">AP13</strain>
    </source>
</reference>
<evidence type="ECO:0000256" key="1">
    <source>
        <dbReference type="ARBA" id="ARBA00022669"/>
    </source>
</evidence>
<dbReference type="InterPro" id="IPR036861">
    <property type="entry name" value="Endochitinase-like_sf"/>
</dbReference>
<dbReference type="InterPro" id="IPR018371">
    <property type="entry name" value="Chitin-binding_1_CS"/>
</dbReference>
<dbReference type="PROSITE" id="PS00026">
    <property type="entry name" value="CHIT_BIND_I_1"/>
    <property type="match status" value="1"/>
</dbReference>
<dbReference type="Proteomes" id="UP000823388">
    <property type="component" value="Chromosome 6N"/>
</dbReference>
<name>A0A8T0QWQ1_PANVG</name>
<accession>A0A8T0QWQ1</accession>
<proteinExistence type="predicted"/>
<comment type="caution">
    <text evidence="3">Lacks conserved residue(s) required for the propagation of feature annotation.</text>
</comment>
<evidence type="ECO:0000313" key="7">
    <source>
        <dbReference type="Proteomes" id="UP000823388"/>
    </source>
</evidence>
<dbReference type="Gene3D" id="3.30.60.10">
    <property type="entry name" value="Endochitinase-like"/>
    <property type="match status" value="1"/>
</dbReference>